<dbReference type="InterPro" id="IPR050194">
    <property type="entry name" value="Glycosyltransferase_grp1"/>
</dbReference>
<dbReference type="Proteomes" id="UP001598138">
    <property type="component" value="Unassembled WGS sequence"/>
</dbReference>
<evidence type="ECO:0000313" key="2">
    <source>
        <dbReference type="EMBL" id="MFD3394664.1"/>
    </source>
</evidence>
<protein>
    <submittedName>
        <fullName evidence="2">Glycosyltransferase family 4 protein</fullName>
        <ecNumber evidence="2">2.4.-.-</ecNumber>
    </submittedName>
</protein>
<dbReference type="PANTHER" id="PTHR45947">
    <property type="entry name" value="SULFOQUINOVOSYL TRANSFERASE SQD2"/>
    <property type="match status" value="1"/>
</dbReference>
<reference evidence="2 3" key="1">
    <citation type="submission" date="2024-03" db="EMBL/GenBank/DDBJ databases">
        <title>Aquirufa genome sequencing.</title>
        <authorList>
            <person name="Pitt A."/>
            <person name="Hahn M.W."/>
        </authorList>
    </citation>
    <scope>NUCLEOTIDE SEQUENCE [LARGE SCALE GENOMIC DNA]</scope>
    <source>
        <strain evidence="2 3">OSTEICH-129V</strain>
    </source>
</reference>
<dbReference type="Gene3D" id="3.40.50.2000">
    <property type="entry name" value="Glycogen Phosphorylase B"/>
    <property type="match status" value="2"/>
</dbReference>
<keyword evidence="2" id="KW-0328">Glycosyltransferase</keyword>
<gene>
    <name evidence="2" type="ORF">U0R10_08525</name>
</gene>
<dbReference type="CDD" id="cd03801">
    <property type="entry name" value="GT4_PimA-like"/>
    <property type="match status" value="1"/>
</dbReference>
<accession>A0ABW6DCP9</accession>
<dbReference type="Pfam" id="PF00534">
    <property type="entry name" value="Glycos_transf_1"/>
    <property type="match status" value="1"/>
</dbReference>
<dbReference type="GO" id="GO:0016757">
    <property type="term" value="F:glycosyltransferase activity"/>
    <property type="evidence" value="ECO:0007669"/>
    <property type="project" value="UniProtKB-KW"/>
</dbReference>
<dbReference type="InterPro" id="IPR001296">
    <property type="entry name" value="Glyco_trans_1"/>
</dbReference>
<dbReference type="EC" id="2.4.-.-" evidence="2"/>
<name>A0ABW6DCP9_9BACT</name>
<dbReference type="RefSeq" id="WP_377983545.1">
    <property type="nucleotide sequence ID" value="NZ_JBBKXZ010000003.1"/>
</dbReference>
<organism evidence="2 3">
    <name type="scientific">Aquirufa avitistagni</name>
    <dbReference type="NCBI Taxonomy" id="3104728"/>
    <lineage>
        <taxon>Bacteria</taxon>
        <taxon>Pseudomonadati</taxon>
        <taxon>Bacteroidota</taxon>
        <taxon>Cytophagia</taxon>
        <taxon>Cytophagales</taxon>
        <taxon>Flectobacillaceae</taxon>
        <taxon>Aquirufa</taxon>
    </lineage>
</organism>
<evidence type="ECO:0000259" key="1">
    <source>
        <dbReference type="Pfam" id="PF00534"/>
    </source>
</evidence>
<dbReference type="PANTHER" id="PTHR45947:SF3">
    <property type="entry name" value="SULFOQUINOVOSYL TRANSFERASE SQD2"/>
    <property type="match status" value="1"/>
</dbReference>
<evidence type="ECO:0000313" key="3">
    <source>
        <dbReference type="Proteomes" id="UP001598138"/>
    </source>
</evidence>
<sequence>MKLMSLAGGLPHYYNLVLNKLQREMGVEVCVVVPASKGATLGAGVFESKDGIEFKVFYQEEYTTYYGKKFFRGLKELILQEKPDVLMVNWPYQASFVFYPSWYNFLRRNNVALISKEIPFQVPHYNEAISYYLQGGGVTENNQAHQKNTSILARVKFMIVRETRRLFSNLVDAHINYLDEAVAMHASYGVPAEKVFVTANSPDTDALLATANQLKDVQANPFRLLHIGRLVKWKQVDVLIEAAVALHAKYPQTELSIVGDGPELEALKAQAAVNDFIQFHGGIYDPTELGKITCESGIYVLAGMGGLSINEAMCFSKPVVCSVADGTEKRLVREGYNGHFFKSGSVASLTSVIENLFADPAQIAVMGKRSQEIIEKEINIHTVLGNYMEAFKFAINSRQ</sequence>
<dbReference type="EMBL" id="JBBKXZ010000003">
    <property type="protein sequence ID" value="MFD3394664.1"/>
    <property type="molecule type" value="Genomic_DNA"/>
</dbReference>
<feature type="domain" description="Glycosyl transferase family 1" evidence="1">
    <location>
        <begin position="220"/>
        <end position="371"/>
    </location>
</feature>
<dbReference type="SUPFAM" id="SSF53756">
    <property type="entry name" value="UDP-Glycosyltransferase/glycogen phosphorylase"/>
    <property type="match status" value="1"/>
</dbReference>
<comment type="caution">
    <text evidence="2">The sequence shown here is derived from an EMBL/GenBank/DDBJ whole genome shotgun (WGS) entry which is preliminary data.</text>
</comment>
<proteinExistence type="predicted"/>
<keyword evidence="2" id="KW-0808">Transferase</keyword>
<keyword evidence="3" id="KW-1185">Reference proteome</keyword>